<gene>
    <name evidence="2" type="ORF">EZ313_16110</name>
</gene>
<dbReference type="SUPFAM" id="SSF53850">
    <property type="entry name" value="Periplasmic binding protein-like II"/>
    <property type="match status" value="1"/>
</dbReference>
<reference evidence="2 3" key="1">
    <citation type="submission" date="2019-03" db="EMBL/GenBank/DDBJ databases">
        <title>Ramlibacter henchirensis DSM 14656, whole genome shotgun sequence.</title>
        <authorList>
            <person name="Zhang X."/>
            <person name="Feng G."/>
            <person name="Zhu H."/>
        </authorList>
    </citation>
    <scope>NUCLEOTIDE SEQUENCE [LARGE SCALE GENOMIC DNA]</scope>
    <source>
        <strain evidence="2 3">DSM 14656</strain>
    </source>
</reference>
<evidence type="ECO:0000313" key="2">
    <source>
        <dbReference type="EMBL" id="TFZ02768.1"/>
    </source>
</evidence>
<dbReference type="AlphaFoldDB" id="A0A4Z0BWY4"/>
<dbReference type="OrthoDB" id="366726at2"/>
<evidence type="ECO:0000256" key="1">
    <source>
        <dbReference type="ARBA" id="ARBA00022729"/>
    </source>
</evidence>
<evidence type="ECO:0000313" key="3">
    <source>
        <dbReference type="Proteomes" id="UP000298180"/>
    </source>
</evidence>
<dbReference type="InterPro" id="IPR006311">
    <property type="entry name" value="TAT_signal"/>
</dbReference>
<dbReference type="PANTHER" id="PTHR30006">
    <property type="entry name" value="THIAMINE-BINDING PERIPLASMIC PROTEIN-RELATED"/>
    <property type="match status" value="1"/>
</dbReference>
<dbReference type="GO" id="GO:0030288">
    <property type="term" value="C:outer membrane-bounded periplasmic space"/>
    <property type="evidence" value="ECO:0007669"/>
    <property type="project" value="TreeGrafter"/>
</dbReference>
<comment type="caution">
    <text evidence="2">The sequence shown here is derived from an EMBL/GenBank/DDBJ whole genome shotgun (WGS) entry which is preliminary data.</text>
</comment>
<name>A0A4Z0BWY4_9BURK</name>
<dbReference type="Gene3D" id="3.40.190.10">
    <property type="entry name" value="Periplasmic binding protein-like II"/>
    <property type="match status" value="2"/>
</dbReference>
<dbReference type="RefSeq" id="WP_135264292.1">
    <property type="nucleotide sequence ID" value="NZ_SMLM01000002.1"/>
</dbReference>
<dbReference type="EMBL" id="SMLM01000002">
    <property type="protein sequence ID" value="TFZ02768.1"/>
    <property type="molecule type" value="Genomic_DNA"/>
</dbReference>
<accession>A0A4Z0BWY4</accession>
<dbReference type="GO" id="GO:0015888">
    <property type="term" value="P:thiamine transport"/>
    <property type="evidence" value="ECO:0007669"/>
    <property type="project" value="TreeGrafter"/>
</dbReference>
<dbReference type="PANTHER" id="PTHR30006:SF2">
    <property type="entry name" value="ABC TRANSPORTER SUBSTRATE-BINDING PROTEIN"/>
    <property type="match status" value="1"/>
</dbReference>
<keyword evidence="1" id="KW-0732">Signal</keyword>
<organism evidence="2 3">
    <name type="scientific">Ramlibacter henchirensis</name>
    <dbReference type="NCBI Taxonomy" id="204072"/>
    <lineage>
        <taxon>Bacteria</taxon>
        <taxon>Pseudomonadati</taxon>
        <taxon>Pseudomonadota</taxon>
        <taxon>Betaproteobacteria</taxon>
        <taxon>Burkholderiales</taxon>
        <taxon>Comamonadaceae</taxon>
        <taxon>Ramlibacter</taxon>
    </lineage>
</organism>
<dbReference type="InterPro" id="IPR006059">
    <property type="entry name" value="SBP"/>
</dbReference>
<sequence>MIHSPSRRQVLQFAAGFGAAVAAPWSRAAGGPVVLGTWGGDTERLLMQMVKTVKDGNSIDVKLDVGTPAARKTKMLSQLNRPQNAMDITFLVDSDVYLMSQANALRPLDPALIPGYANLLEEFRKPHSLPTMYSALVLVYSDKVKAPTAIADLWRAEYKVGLADLSYDKVIPMAAVAHGGSTSNFAPGYDALMKLKQQGMRVYSSNEAVGNAFKSGEINAAIMWKGRAYQWMEAGLPVRYGMPKEGAYPVNFEMAVTRNSGFPREAHQVLGAALLPEIQRSMALGLGQVPTTKNAGMPPDVAAKVGFTDQERERFMKPDFAHNAAKASEMLDFWNQRFKG</sequence>
<dbReference type="Proteomes" id="UP000298180">
    <property type="component" value="Unassembled WGS sequence"/>
</dbReference>
<protein>
    <submittedName>
        <fullName evidence="2">Extracellular solute-binding protein</fullName>
    </submittedName>
</protein>
<keyword evidence="3" id="KW-1185">Reference proteome</keyword>
<dbReference type="PROSITE" id="PS51318">
    <property type="entry name" value="TAT"/>
    <property type="match status" value="1"/>
</dbReference>
<dbReference type="GO" id="GO:0030976">
    <property type="term" value="F:thiamine pyrophosphate binding"/>
    <property type="evidence" value="ECO:0007669"/>
    <property type="project" value="TreeGrafter"/>
</dbReference>
<proteinExistence type="predicted"/>
<dbReference type="GO" id="GO:0030975">
    <property type="term" value="F:thiamine binding"/>
    <property type="evidence" value="ECO:0007669"/>
    <property type="project" value="TreeGrafter"/>
</dbReference>
<dbReference type="Pfam" id="PF13416">
    <property type="entry name" value="SBP_bac_8"/>
    <property type="match status" value="1"/>
</dbReference>